<feature type="transmembrane region" description="Helical" evidence="6">
    <location>
        <begin position="28"/>
        <end position="49"/>
    </location>
</feature>
<keyword evidence="5 6" id="KW-0472">Membrane</keyword>
<evidence type="ECO:0008006" key="9">
    <source>
        <dbReference type="Google" id="ProtNLM"/>
    </source>
</evidence>
<protein>
    <recommendedName>
        <fullName evidence="9">Hydrogenase-4 component E</fullName>
    </recommendedName>
</protein>
<evidence type="ECO:0000256" key="1">
    <source>
        <dbReference type="ARBA" id="ARBA00004651"/>
    </source>
</evidence>
<keyword evidence="3 6" id="KW-0812">Transmembrane</keyword>
<dbReference type="GO" id="GO:0005886">
    <property type="term" value="C:plasma membrane"/>
    <property type="evidence" value="ECO:0007669"/>
    <property type="project" value="UniProtKB-SubCell"/>
</dbReference>
<dbReference type="PANTHER" id="PTHR38601:SF1">
    <property type="entry name" value="HYDROGENASE-4 COMPONENT E"/>
    <property type="match status" value="1"/>
</dbReference>
<comment type="caution">
    <text evidence="7">The sequence shown here is derived from an EMBL/GenBank/DDBJ whole genome shotgun (WGS) entry which is preliminary data.</text>
</comment>
<keyword evidence="4 6" id="KW-1133">Transmembrane helix</keyword>
<dbReference type="AlphaFoldDB" id="A0A437MG78"/>
<evidence type="ECO:0000256" key="5">
    <source>
        <dbReference type="ARBA" id="ARBA00023136"/>
    </source>
</evidence>
<feature type="transmembrane region" description="Helical" evidence="6">
    <location>
        <begin position="87"/>
        <end position="110"/>
    </location>
</feature>
<feature type="transmembrane region" description="Helical" evidence="6">
    <location>
        <begin position="169"/>
        <end position="187"/>
    </location>
</feature>
<evidence type="ECO:0000313" key="8">
    <source>
        <dbReference type="Proteomes" id="UP000282957"/>
    </source>
</evidence>
<dbReference type="InterPro" id="IPR038730">
    <property type="entry name" value="HyfE-like"/>
</dbReference>
<name>A0A437MG78_9PROT</name>
<dbReference type="Proteomes" id="UP000282957">
    <property type="component" value="Unassembled WGS sequence"/>
</dbReference>
<sequence>MTSGFDHALVGALLLTGFLMLPSRRPVILLRLLAVQGALLALAAAWQAWAQESLPLAVVALVVLGSQAAAVPIALSRLEWGPPEPGLPILPAMLLGCGLVALAILVVLPVAPGVTAMARQDLALILAFLLVGLLGLAWRRPGLGQAASLIGCGHALMLAIVSARGMPFVLEITVGLMLLLATGLIGLRARLLGGLA</sequence>
<reference evidence="7 8" key="1">
    <citation type="submission" date="2019-01" db="EMBL/GenBank/DDBJ databases">
        <authorList>
            <person name="Chen W.-M."/>
        </authorList>
    </citation>
    <scope>NUCLEOTIDE SEQUENCE [LARGE SCALE GENOMIC DNA]</scope>
    <source>
        <strain evidence="7 8">CCP-6</strain>
    </source>
</reference>
<evidence type="ECO:0000313" key="7">
    <source>
        <dbReference type="EMBL" id="RVT96612.1"/>
    </source>
</evidence>
<gene>
    <name evidence="7" type="ORF">EOD42_09335</name>
</gene>
<evidence type="ECO:0000256" key="4">
    <source>
        <dbReference type="ARBA" id="ARBA00022989"/>
    </source>
</evidence>
<feature type="transmembrane region" description="Helical" evidence="6">
    <location>
        <begin position="55"/>
        <end position="75"/>
    </location>
</feature>
<accession>A0A437MG78</accession>
<evidence type="ECO:0000256" key="3">
    <source>
        <dbReference type="ARBA" id="ARBA00022692"/>
    </source>
</evidence>
<comment type="subcellular location">
    <subcellularLocation>
        <location evidence="1">Cell membrane</location>
        <topology evidence="1">Multi-pass membrane protein</topology>
    </subcellularLocation>
</comment>
<feature type="transmembrane region" description="Helical" evidence="6">
    <location>
        <begin position="122"/>
        <end position="139"/>
    </location>
</feature>
<dbReference type="RefSeq" id="WP_127787264.1">
    <property type="nucleotide sequence ID" value="NZ_SACL01000003.1"/>
</dbReference>
<proteinExistence type="predicted"/>
<dbReference type="EMBL" id="SACL01000003">
    <property type="protein sequence ID" value="RVT96612.1"/>
    <property type="molecule type" value="Genomic_DNA"/>
</dbReference>
<organism evidence="7 8">
    <name type="scientific">Rhodovarius crocodyli</name>
    <dbReference type="NCBI Taxonomy" id="1979269"/>
    <lineage>
        <taxon>Bacteria</taxon>
        <taxon>Pseudomonadati</taxon>
        <taxon>Pseudomonadota</taxon>
        <taxon>Alphaproteobacteria</taxon>
        <taxon>Acetobacterales</taxon>
        <taxon>Roseomonadaceae</taxon>
        <taxon>Rhodovarius</taxon>
    </lineage>
</organism>
<dbReference type="PANTHER" id="PTHR38601">
    <property type="entry name" value="HYDROGENASE-4 COMPONENT E"/>
    <property type="match status" value="1"/>
</dbReference>
<evidence type="ECO:0000256" key="6">
    <source>
        <dbReference type="SAM" id="Phobius"/>
    </source>
</evidence>
<keyword evidence="2" id="KW-1003">Cell membrane</keyword>
<evidence type="ECO:0000256" key="2">
    <source>
        <dbReference type="ARBA" id="ARBA00022475"/>
    </source>
</evidence>
<keyword evidence="8" id="KW-1185">Reference proteome</keyword>